<organism evidence="8 9">
    <name type="scientific">Pichia inconspicua</name>
    <dbReference type="NCBI Taxonomy" id="52247"/>
    <lineage>
        <taxon>Eukaryota</taxon>
        <taxon>Fungi</taxon>
        <taxon>Dikarya</taxon>
        <taxon>Ascomycota</taxon>
        <taxon>Saccharomycotina</taxon>
        <taxon>Pichiomycetes</taxon>
        <taxon>Pichiales</taxon>
        <taxon>Pichiaceae</taxon>
        <taxon>Pichia</taxon>
    </lineage>
</organism>
<evidence type="ECO:0000256" key="4">
    <source>
        <dbReference type="RuleBase" id="RU361267"/>
    </source>
</evidence>
<dbReference type="STRING" id="52247.A0A4T0X2P4"/>
<comment type="similarity">
    <text evidence="1 4">Belongs to the 1-acyl-sn-glycerol-3-phosphate acyltransferase family.</text>
</comment>
<feature type="compositionally biased region" description="Acidic residues" evidence="5">
    <location>
        <begin position="268"/>
        <end position="279"/>
    </location>
</feature>
<dbReference type="GO" id="GO:0003841">
    <property type="term" value="F:1-acylglycerol-3-phosphate O-acyltransferase activity"/>
    <property type="evidence" value="ECO:0007669"/>
    <property type="project" value="UniProtKB-UniRule"/>
</dbReference>
<keyword evidence="4" id="KW-1208">Phospholipid metabolism</keyword>
<evidence type="ECO:0000259" key="7">
    <source>
        <dbReference type="SMART" id="SM00563"/>
    </source>
</evidence>
<dbReference type="NCBIfam" id="TIGR00530">
    <property type="entry name" value="AGP_acyltrn"/>
    <property type="match status" value="1"/>
</dbReference>
<evidence type="ECO:0000256" key="3">
    <source>
        <dbReference type="ARBA" id="ARBA00023315"/>
    </source>
</evidence>
<keyword evidence="2 4" id="KW-0808">Transferase</keyword>
<dbReference type="SMART" id="SM00563">
    <property type="entry name" value="PlsC"/>
    <property type="match status" value="1"/>
</dbReference>
<dbReference type="SUPFAM" id="SSF69593">
    <property type="entry name" value="Glycerol-3-phosphate (1)-acyltransferase"/>
    <property type="match status" value="1"/>
</dbReference>
<dbReference type="GO" id="GO:0005783">
    <property type="term" value="C:endoplasmic reticulum"/>
    <property type="evidence" value="ECO:0007669"/>
    <property type="project" value="TreeGrafter"/>
</dbReference>
<keyword evidence="6" id="KW-0812">Transmembrane</keyword>
<feature type="compositionally biased region" description="Polar residues" evidence="5">
    <location>
        <begin position="285"/>
        <end position="306"/>
    </location>
</feature>
<keyword evidence="4" id="KW-0444">Lipid biosynthesis</keyword>
<feature type="transmembrane region" description="Helical" evidence="6">
    <location>
        <begin position="20"/>
        <end position="41"/>
    </location>
</feature>
<comment type="catalytic activity">
    <reaction evidence="4">
        <text>a 1-acyl-sn-glycero-3-phosphate + an acyl-CoA = a 1,2-diacyl-sn-glycero-3-phosphate + CoA</text>
        <dbReference type="Rhea" id="RHEA:19709"/>
        <dbReference type="ChEBI" id="CHEBI:57287"/>
        <dbReference type="ChEBI" id="CHEBI:57970"/>
        <dbReference type="ChEBI" id="CHEBI:58342"/>
        <dbReference type="ChEBI" id="CHEBI:58608"/>
        <dbReference type="EC" id="2.3.1.51"/>
    </reaction>
</comment>
<feature type="domain" description="Phospholipid/glycerol acyltransferase" evidence="7">
    <location>
        <begin position="80"/>
        <end position="197"/>
    </location>
</feature>
<keyword evidence="6" id="KW-0472">Membrane</keyword>
<dbReference type="OrthoDB" id="202234at2759"/>
<evidence type="ECO:0000256" key="2">
    <source>
        <dbReference type="ARBA" id="ARBA00022679"/>
    </source>
</evidence>
<dbReference type="InterPro" id="IPR002123">
    <property type="entry name" value="Plipid/glycerol_acylTrfase"/>
</dbReference>
<sequence>MSFVGKLLKKFKFITKGVVALNILLISATYGFLSSIFLTIIGKKDISQWSTARFYYNLFSFIMGTNINIDRPELLEKLPAILISNHQSELDIYMLGRIFPKKCVVTAKKQLKYIPFLGWFMSASGTFFLDRSNKESAIQTLNKALDKLKTNKGGLFMFPEGTRSYSNKPILLPFKKGAFHLAVQAQIPIIPLVVSNTSNIYSLKEYNFNRGEINIKVLDPIPTEGLTKDDVTKLTHEVYDKMNQAVSELGMSKVYGEECVSTQQSGEDNGEDNDEETEVEETHVSTKSTLSTDSHNLNENTSLMAN</sequence>
<keyword evidence="9" id="KW-1185">Reference proteome</keyword>
<dbReference type="Proteomes" id="UP000307173">
    <property type="component" value="Unassembled WGS sequence"/>
</dbReference>
<reference evidence="8 9" key="1">
    <citation type="journal article" date="2019" name="Front. Genet.">
        <title>Whole-Genome Sequencing of the Opportunistic Yeast Pathogen Candida inconspicua Uncovers Its Hybrid Origin.</title>
        <authorList>
            <person name="Mixao V."/>
            <person name="Hansen A.P."/>
            <person name="Saus E."/>
            <person name="Boekhout T."/>
            <person name="Lass-Florl C."/>
            <person name="Gabaldon T."/>
        </authorList>
    </citation>
    <scope>NUCLEOTIDE SEQUENCE [LARGE SCALE GENOMIC DNA]</scope>
    <source>
        <strain evidence="8 9">CBS 180</strain>
    </source>
</reference>
<name>A0A4T0X2P4_9ASCO</name>
<evidence type="ECO:0000256" key="1">
    <source>
        <dbReference type="ARBA" id="ARBA00008655"/>
    </source>
</evidence>
<dbReference type="GO" id="GO:0006654">
    <property type="term" value="P:phosphatidic acid biosynthetic process"/>
    <property type="evidence" value="ECO:0007669"/>
    <property type="project" value="TreeGrafter"/>
</dbReference>
<protein>
    <recommendedName>
        <fullName evidence="4">1-acyl-sn-glycerol-3-phosphate acyltransferase</fullName>
        <ecNumber evidence="4">2.3.1.51</ecNumber>
    </recommendedName>
</protein>
<dbReference type="AlphaFoldDB" id="A0A4T0X2P4"/>
<dbReference type="InterPro" id="IPR004552">
    <property type="entry name" value="AGP_acyltrans"/>
</dbReference>
<dbReference type="PANTHER" id="PTHR10434">
    <property type="entry name" value="1-ACYL-SN-GLYCEROL-3-PHOSPHATE ACYLTRANSFERASE"/>
    <property type="match status" value="1"/>
</dbReference>
<proteinExistence type="inferred from homology"/>
<dbReference type="Pfam" id="PF01553">
    <property type="entry name" value="Acyltransferase"/>
    <property type="match status" value="1"/>
</dbReference>
<dbReference type="EMBL" id="SELW01000371">
    <property type="protein sequence ID" value="TID28712.1"/>
    <property type="molecule type" value="Genomic_DNA"/>
</dbReference>
<keyword evidence="3 4" id="KW-0012">Acyltransferase</keyword>
<evidence type="ECO:0000313" key="8">
    <source>
        <dbReference type="EMBL" id="TID28712.1"/>
    </source>
</evidence>
<gene>
    <name evidence="8" type="ORF">CANINC_002339</name>
</gene>
<keyword evidence="4" id="KW-0443">Lipid metabolism</keyword>
<dbReference type="GO" id="GO:0016020">
    <property type="term" value="C:membrane"/>
    <property type="evidence" value="ECO:0007669"/>
    <property type="project" value="InterPro"/>
</dbReference>
<feature type="region of interest" description="Disordered" evidence="5">
    <location>
        <begin position="259"/>
        <end position="306"/>
    </location>
</feature>
<dbReference type="CDD" id="cd07989">
    <property type="entry name" value="LPLAT_AGPAT-like"/>
    <property type="match status" value="1"/>
</dbReference>
<evidence type="ECO:0000256" key="6">
    <source>
        <dbReference type="SAM" id="Phobius"/>
    </source>
</evidence>
<evidence type="ECO:0000313" key="9">
    <source>
        <dbReference type="Proteomes" id="UP000307173"/>
    </source>
</evidence>
<dbReference type="PANTHER" id="PTHR10434:SF11">
    <property type="entry name" value="1-ACYL-SN-GLYCEROL-3-PHOSPHATE ACYLTRANSFERASE"/>
    <property type="match status" value="1"/>
</dbReference>
<keyword evidence="4" id="KW-0594">Phospholipid biosynthesis</keyword>
<comment type="caution">
    <text evidence="8">The sequence shown here is derived from an EMBL/GenBank/DDBJ whole genome shotgun (WGS) entry which is preliminary data.</text>
</comment>
<keyword evidence="6" id="KW-1133">Transmembrane helix</keyword>
<accession>A0A4T0X2P4</accession>
<evidence type="ECO:0000256" key="5">
    <source>
        <dbReference type="SAM" id="MobiDB-lite"/>
    </source>
</evidence>
<dbReference type="EC" id="2.3.1.51" evidence="4"/>
<comment type="domain">
    <text evidence="4">The HXXXXD motif is essential for acyltransferase activity and may constitute the binding site for the phosphate moiety of the glycerol-3-phosphate.</text>
</comment>